<dbReference type="InterPro" id="IPR050099">
    <property type="entry name" value="SIS_GmhA/DiaA_subfam"/>
</dbReference>
<organism evidence="2 3">
    <name type="scientific">Catenulispora yoronensis</name>
    <dbReference type="NCBI Taxonomy" id="450799"/>
    <lineage>
        <taxon>Bacteria</taxon>
        <taxon>Bacillati</taxon>
        <taxon>Actinomycetota</taxon>
        <taxon>Actinomycetes</taxon>
        <taxon>Catenulisporales</taxon>
        <taxon>Catenulisporaceae</taxon>
        <taxon>Catenulispora</taxon>
    </lineage>
</organism>
<dbReference type="PROSITE" id="PS51464">
    <property type="entry name" value="SIS"/>
    <property type="match status" value="1"/>
</dbReference>
<dbReference type="InterPro" id="IPR046348">
    <property type="entry name" value="SIS_dom_sf"/>
</dbReference>
<dbReference type="InterPro" id="IPR001347">
    <property type="entry name" value="SIS_dom"/>
</dbReference>
<keyword evidence="3" id="KW-1185">Reference proteome</keyword>
<protein>
    <recommendedName>
        <fullName evidence="1">SIS domain-containing protein</fullName>
    </recommendedName>
</protein>
<evidence type="ECO:0000259" key="1">
    <source>
        <dbReference type="PROSITE" id="PS51464"/>
    </source>
</evidence>
<dbReference type="PANTHER" id="PTHR30390">
    <property type="entry name" value="SEDOHEPTULOSE 7-PHOSPHATE ISOMERASE / DNAA INITIATOR-ASSOCIATING FACTOR FOR REPLICATION INITIATION"/>
    <property type="match status" value="1"/>
</dbReference>
<name>A0ABP5FVQ5_9ACTN</name>
<dbReference type="EMBL" id="BAAAQN010000020">
    <property type="protein sequence ID" value="GAA2033580.1"/>
    <property type="molecule type" value="Genomic_DNA"/>
</dbReference>
<gene>
    <name evidence="2" type="ORF">GCM10009839_37510</name>
</gene>
<dbReference type="SUPFAM" id="SSF53697">
    <property type="entry name" value="SIS domain"/>
    <property type="match status" value="1"/>
</dbReference>
<accession>A0ABP5FVQ5</accession>
<evidence type="ECO:0000313" key="3">
    <source>
        <dbReference type="Proteomes" id="UP001500751"/>
    </source>
</evidence>
<sequence>MSTAELIRLYLDEQRAVLAGFPVATLDAAADLLFRTYDAGGTVFGMANGGNAGTVDHFLCDFRHHPFVTEDKAKPLPADVPRLRFVNLCGSASELTGLANDLGPDEVFAAALAPFVRPGDLVLAFSGSGNSRNVVRALQVARDAGARSFAMTKGDGGRCRELADLCLVVPGTSAFPGQTGGNDNNFHFEDMVLSVNHILVGLLKQRVAARAPAAPAGSAR</sequence>
<dbReference type="InterPro" id="IPR035461">
    <property type="entry name" value="GmhA/DiaA"/>
</dbReference>
<dbReference type="CDD" id="cd05006">
    <property type="entry name" value="SIS_GmhA"/>
    <property type="match status" value="1"/>
</dbReference>
<dbReference type="Gene3D" id="3.40.50.10490">
    <property type="entry name" value="Glucose-6-phosphate isomerase like protein, domain 1"/>
    <property type="match status" value="1"/>
</dbReference>
<dbReference type="PANTHER" id="PTHR30390:SF8">
    <property type="entry name" value="SUGAR ISOMERASE (SIS)"/>
    <property type="match status" value="1"/>
</dbReference>
<evidence type="ECO:0000313" key="2">
    <source>
        <dbReference type="EMBL" id="GAA2033580.1"/>
    </source>
</evidence>
<reference evidence="3" key="1">
    <citation type="journal article" date="2019" name="Int. J. Syst. Evol. Microbiol.">
        <title>The Global Catalogue of Microorganisms (GCM) 10K type strain sequencing project: providing services to taxonomists for standard genome sequencing and annotation.</title>
        <authorList>
            <consortium name="The Broad Institute Genomics Platform"/>
            <consortium name="The Broad Institute Genome Sequencing Center for Infectious Disease"/>
            <person name="Wu L."/>
            <person name="Ma J."/>
        </authorList>
    </citation>
    <scope>NUCLEOTIDE SEQUENCE [LARGE SCALE GENOMIC DNA]</scope>
    <source>
        <strain evidence="3">JCM 16014</strain>
    </source>
</reference>
<feature type="domain" description="SIS" evidence="1">
    <location>
        <begin position="33"/>
        <end position="208"/>
    </location>
</feature>
<proteinExistence type="predicted"/>
<dbReference type="Proteomes" id="UP001500751">
    <property type="component" value="Unassembled WGS sequence"/>
</dbReference>
<dbReference type="RefSeq" id="WP_344666913.1">
    <property type="nucleotide sequence ID" value="NZ_BAAAQN010000020.1"/>
</dbReference>
<comment type="caution">
    <text evidence="2">The sequence shown here is derived from an EMBL/GenBank/DDBJ whole genome shotgun (WGS) entry which is preliminary data.</text>
</comment>
<dbReference type="Pfam" id="PF01380">
    <property type="entry name" value="SIS"/>
    <property type="match status" value="1"/>
</dbReference>